<proteinExistence type="predicted"/>
<dbReference type="Gene3D" id="3.40.50.150">
    <property type="entry name" value="Vaccinia Virus protein VP39"/>
    <property type="match status" value="1"/>
</dbReference>
<feature type="domain" description="DNA methylase N-4/N-6" evidence="3">
    <location>
        <begin position="2"/>
        <end position="67"/>
    </location>
</feature>
<dbReference type="EMBL" id="AFXA01000011">
    <property type="protein sequence ID" value="EGV00149.1"/>
    <property type="molecule type" value="Genomic_DNA"/>
</dbReference>
<dbReference type="Proteomes" id="UP000004978">
    <property type="component" value="Unassembled WGS sequence"/>
</dbReference>
<dbReference type="AlphaFoldDB" id="F9UKE4"/>
<gene>
    <name evidence="4" type="ORF">MCSF7_01776</name>
</gene>
<dbReference type="Pfam" id="PF01555">
    <property type="entry name" value="N6_N4_Mtase"/>
    <property type="match status" value="1"/>
</dbReference>
<organism evidence="4 5">
    <name type="scientific">Mycoplasmopsis columbina SF7</name>
    <dbReference type="NCBI Taxonomy" id="1037410"/>
    <lineage>
        <taxon>Bacteria</taxon>
        <taxon>Bacillati</taxon>
        <taxon>Mycoplasmatota</taxon>
        <taxon>Mycoplasmoidales</taxon>
        <taxon>Metamycoplasmataceae</taxon>
        <taxon>Mycoplasmopsis</taxon>
    </lineage>
</organism>
<accession>F9UKE4</accession>
<comment type="caution">
    <text evidence="4">The sequence shown here is derived from an EMBL/GenBank/DDBJ whole genome shotgun (WGS) entry which is preliminary data.</text>
</comment>
<evidence type="ECO:0000259" key="3">
    <source>
        <dbReference type="Pfam" id="PF01555"/>
    </source>
</evidence>
<protein>
    <submittedName>
        <fullName evidence="4">Type II m6A methylase</fullName>
    </submittedName>
</protein>
<dbReference type="GO" id="GO:0008170">
    <property type="term" value="F:N-methyltransferase activity"/>
    <property type="evidence" value="ECO:0007669"/>
    <property type="project" value="InterPro"/>
</dbReference>
<dbReference type="GO" id="GO:0003677">
    <property type="term" value="F:DNA binding"/>
    <property type="evidence" value="ECO:0007669"/>
    <property type="project" value="InterPro"/>
</dbReference>
<keyword evidence="1 4" id="KW-0489">Methyltransferase</keyword>
<dbReference type="InterPro" id="IPR002941">
    <property type="entry name" value="DNA_methylase_N4/N6"/>
</dbReference>
<evidence type="ECO:0000313" key="5">
    <source>
        <dbReference type="Proteomes" id="UP000004978"/>
    </source>
</evidence>
<keyword evidence="2" id="KW-0808">Transferase</keyword>
<keyword evidence="5" id="KW-1185">Reference proteome</keyword>
<dbReference type="STRING" id="1037410.MCSF7_01776"/>
<dbReference type="GO" id="GO:0032259">
    <property type="term" value="P:methylation"/>
    <property type="evidence" value="ECO:0007669"/>
    <property type="project" value="UniProtKB-KW"/>
</dbReference>
<dbReference type="RefSeq" id="WP_006608762.1">
    <property type="nucleotide sequence ID" value="NZ_AFXA01000011.1"/>
</dbReference>
<sequence>MILLKKSNSLPNFGGKRLNNRHETLIIATKNKNSKFTFNYKTGKFINGGKQMGSVWTFLVCSGNERIKD</sequence>
<evidence type="ECO:0000256" key="1">
    <source>
        <dbReference type="ARBA" id="ARBA00022603"/>
    </source>
</evidence>
<dbReference type="eggNOG" id="COG2189">
    <property type="taxonomic scope" value="Bacteria"/>
</dbReference>
<reference evidence="4 5" key="1">
    <citation type="journal article" date="2013" name="Genome Announc.">
        <title>Genome Sequence of Mycoplasma columbinum Strain SF7.</title>
        <authorList>
            <person name="Guo Z."/>
            <person name="Xu X."/>
            <person name="Zheng Q."/>
            <person name="Li T."/>
            <person name="Kuang S."/>
            <person name="Zhang Z."/>
            <person name="Chen Y."/>
            <person name="Lu X."/>
            <person name="Zhou R."/>
            <person name="Bi D."/>
            <person name="Jin H."/>
        </authorList>
    </citation>
    <scope>NUCLEOTIDE SEQUENCE [LARGE SCALE GENOMIC DNA]</scope>
    <source>
        <strain evidence="4 5">SF7</strain>
    </source>
</reference>
<evidence type="ECO:0000256" key="2">
    <source>
        <dbReference type="ARBA" id="ARBA00022679"/>
    </source>
</evidence>
<name>F9UKE4_9BACT</name>
<dbReference type="InterPro" id="IPR029063">
    <property type="entry name" value="SAM-dependent_MTases_sf"/>
</dbReference>
<evidence type="ECO:0000313" key="4">
    <source>
        <dbReference type="EMBL" id="EGV00149.1"/>
    </source>
</evidence>
<dbReference type="SUPFAM" id="SSF53335">
    <property type="entry name" value="S-adenosyl-L-methionine-dependent methyltransferases"/>
    <property type="match status" value="1"/>
</dbReference>